<keyword evidence="5" id="KW-1185">Reference proteome</keyword>
<feature type="region of interest" description="Disordered" evidence="1">
    <location>
        <begin position="214"/>
        <end position="259"/>
    </location>
</feature>
<dbReference type="Gene3D" id="3.40.50.300">
    <property type="entry name" value="P-loop containing nucleotide triphosphate hydrolases"/>
    <property type="match status" value="2"/>
</dbReference>
<dbReference type="Proteomes" id="UP001189429">
    <property type="component" value="Unassembled WGS sequence"/>
</dbReference>
<gene>
    <name evidence="4" type="ORF">PCOR1329_LOCUS59655</name>
</gene>
<evidence type="ECO:0008006" key="6">
    <source>
        <dbReference type="Google" id="ProtNLM"/>
    </source>
</evidence>
<feature type="non-terminal residue" evidence="4">
    <location>
        <position position="874"/>
    </location>
</feature>
<dbReference type="PANTHER" id="PTHR10887">
    <property type="entry name" value="DNA2/NAM7 HELICASE FAMILY"/>
    <property type="match status" value="1"/>
</dbReference>
<dbReference type="InterPro" id="IPR027417">
    <property type="entry name" value="P-loop_NTPase"/>
</dbReference>
<organism evidence="4 5">
    <name type="scientific">Prorocentrum cordatum</name>
    <dbReference type="NCBI Taxonomy" id="2364126"/>
    <lineage>
        <taxon>Eukaryota</taxon>
        <taxon>Sar</taxon>
        <taxon>Alveolata</taxon>
        <taxon>Dinophyceae</taxon>
        <taxon>Prorocentrales</taxon>
        <taxon>Prorocentraceae</taxon>
        <taxon>Prorocentrum</taxon>
    </lineage>
</organism>
<dbReference type="InterPro" id="IPR041679">
    <property type="entry name" value="DNA2/NAM7-like_C"/>
</dbReference>
<accession>A0ABN9VNB4</accession>
<name>A0ABN9VNB4_9DINO</name>
<dbReference type="Pfam" id="PF13086">
    <property type="entry name" value="AAA_11"/>
    <property type="match status" value="1"/>
</dbReference>
<evidence type="ECO:0000256" key="1">
    <source>
        <dbReference type="SAM" id="MobiDB-lite"/>
    </source>
</evidence>
<dbReference type="Pfam" id="PF13087">
    <property type="entry name" value="AAA_12"/>
    <property type="match status" value="1"/>
</dbReference>
<proteinExistence type="predicted"/>
<dbReference type="InterPro" id="IPR047187">
    <property type="entry name" value="SF1_C_Upf1"/>
</dbReference>
<dbReference type="SUPFAM" id="SSF52540">
    <property type="entry name" value="P-loop containing nucleoside triphosphate hydrolases"/>
    <property type="match status" value="1"/>
</dbReference>
<evidence type="ECO:0000313" key="5">
    <source>
        <dbReference type="Proteomes" id="UP001189429"/>
    </source>
</evidence>
<evidence type="ECO:0000259" key="2">
    <source>
        <dbReference type="Pfam" id="PF13086"/>
    </source>
</evidence>
<comment type="caution">
    <text evidence="4">The sequence shown here is derived from an EMBL/GenBank/DDBJ whole genome shotgun (WGS) entry which is preliminary data.</text>
</comment>
<sequence length="874" mass="93770">MGKRKRTSQLQQAVISFWSHLLEGIDEDRDAEGAGFCLPCKFASTGEYFSGLRWTVLKEARALAREAWYRASHRPLTARLGAHTGVHVPKSARQGFVRGRPWTFRAALRSRPPREWPSLRTAWLVELVPCRGRLPPALFVVTAGGTWGGAEQPLHLSGFAPGAWGWADDGGEGAPGLLEECGLRPLEDLVPLLRMWTACSLAPQPKLLRGVLGLPEPTHRKFSDSEEEEGPDVKPSSSAQGSDGVAGAAPPGAPLESAHAPQLEGLNGLQRAAVGHIMSDDCFTHRCHLLQGPPGTGKTRTVVALLQLLARQSRADGGAKQLLVSAPSNGAVQVALEGFLSSEEASRTPLCLVGVDERVPQDGPLRQAFLHTRARHSLEQVEFFDGCRTADALNAAVEALEALRLSAPSAFSRLGMPAGRPVTGAQLQRSLAASGQSCMREGEPSSDSEASWQRLELEAARAEQRAGGEPSSDSEASWQRLELEAARAEQPTEAGPPARRAEARKTDRAADGGRTGRDSPARFLGQLRELARLEREGEGAALEEEQLRSSRAVFCTLSCSGRASMQWALHKAVDTVLVDEAAQAVEAETVIPLCLLPRQLVLVGDPMQLSATVCHSPAARAGLYCRSMMERLMSSGHDYVMLEEQYRMHPEISRFPSARFYGGRLVDVARSPAAGGQDDLLAGLDLPSYVVVNVSGGKEVCQRNGRAEMSNPHEASAVVRVARRIAAAAPESAIVVITFYNGQAHLLRSLLREGARAPPEGPGAPRVVVHTVDSFQGSEADVVLLSFVRANRERRLGFLSEFRRLNVALTRARRALLVFANVDCLAPVKGRTPPEDDVGALFADAQARGAVWTESRAAAALGTATSAGLHGRGG</sequence>
<reference evidence="4" key="1">
    <citation type="submission" date="2023-10" db="EMBL/GenBank/DDBJ databases">
        <authorList>
            <person name="Chen Y."/>
            <person name="Shah S."/>
            <person name="Dougan E. K."/>
            <person name="Thang M."/>
            <person name="Chan C."/>
        </authorList>
    </citation>
    <scope>NUCLEOTIDE SEQUENCE [LARGE SCALE GENOMIC DNA]</scope>
</reference>
<dbReference type="CDD" id="cd18808">
    <property type="entry name" value="SF1_C_Upf1"/>
    <property type="match status" value="1"/>
</dbReference>
<feature type="region of interest" description="Disordered" evidence="1">
    <location>
        <begin position="430"/>
        <end position="521"/>
    </location>
</feature>
<feature type="compositionally biased region" description="Basic and acidic residues" evidence="1">
    <location>
        <begin position="499"/>
        <end position="520"/>
    </location>
</feature>
<evidence type="ECO:0000313" key="4">
    <source>
        <dbReference type="EMBL" id="CAK0874866.1"/>
    </source>
</evidence>
<dbReference type="InterPro" id="IPR045055">
    <property type="entry name" value="DNA2/NAM7-like"/>
</dbReference>
<dbReference type="PANTHER" id="PTHR10887:SF495">
    <property type="entry name" value="HELICASE SENATAXIN ISOFORM X1-RELATED"/>
    <property type="match status" value="1"/>
</dbReference>
<feature type="domain" description="DNA2/NAM7 helicase-like C-terminal" evidence="3">
    <location>
        <begin position="625"/>
        <end position="821"/>
    </location>
</feature>
<feature type="domain" description="DNA2/NAM7 helicase helicase" evidence="2">
    <location>
        <begin position="266"/>
        <end position="614"/>
    </location>
</feature>
<dbReference type="InterPro" id="IPR041677">
    <property type="entry name" value="DNA2/NAM7_AAA_11"/>
</dbReference>
<evidence type="ECO:0000259" key="3">
    <source>
        <dbReference type="Pfam" id="PF13087"/>
    </source>
</evidence>
<dbReference type="EMBL" id="CAUYUJ010017444">
    <property type="protein sequence ID" value="CAK0874866.1"/>
    <property type="molecule type" value="Genomic_DNA"/>
</dbReference>
<protein>
    <recommendedName>
        <fullName evidence="6">RNA helicase</fullName>
    </recommendedName>
</protein>
<feature type="compositionally biased region" description="Basic and acidic residues" evidence="1">
    <location>
        <begin position="455"/>
        <end position="466"/>
    </location>
</feature>